<evidence type="ECO:0000313" key="6">
    <source>
        <dbReference type="Proteomes" id="UP000446658"/>
    </source>
</evidence>
<dbReference type="Pfam" id="PF02623">
    <property type="entry name" value="FliW"/>
    <property type="match status" value="1"/>
</dbReference>
<comment type="caution">
    <text evidence="5">The sequence shown here is derived from an EMBL/GenBank/DDBJ whole genome shotgun (WGS) entry which is preliminary data.</text>
</comment>
<keyword evidence="5" id="KW-0969">Cilium</keyword>
<name>A0A844GEX0_9NEIS</name>
<keyword evidence="2 4" id="KW-1005">Bacterial flagellum biogenesis</keyword>
<dbReference type="HAMAP" id="MF_01185">
    <property type="entry name" value="FliW"/>
    <property type="match status" value="1"/>
</dbReference>
<dbReference type="Gene3D" id="2.30.290.10">
    <property type="entry name" value="BH3618-like"/>
    <property type="match status" value="1"/>
</dbReference>
<accession>A0A844GEX0</accession>
<dbReference type="AlphaFoldDB" id="A0A844GEX0"/>
<dbReference type="PANTHER" id="PTHR39190">
    <property type="entry name" value="FLAGELLAR ASSEMBLY FACTOR FLIW"/>
    <property type="match status" value="1"/>
</dbReference>
<keyword evidence="4" id="KW-0143">Chaperone</keyword>
<evidence type="ECO:0000313" key="5">
    <source>
        <dbReference type="EMBL" id="MTD33768.1"/>
    </source>
</evidence>
<keyword evidence="3 4" id="KW-0810">Translation regulation</keyword>
<dbReference type="GO" id="GO:0006417">
    <property type="term" value="P:regulation of translation"/>
    <property type="evidence" value="ECO:0007669"/>
    <property type="project" value="UniProtKB-KW"/>
</dbReference>
<dbReference type="SUPFAM" id="SSF141457">
    <property type="entry name" value="BH3618-like"/>
    <property type="match status" value="1"/>
</dbReference>
<protein>
    <recommendedName>
        <fullName evidence="4">Flagellar assembly factor FliW</fullName>
    </recommendedName>
</protein>
<comment type="function">
    <text evidence="4">Acts as an anti-CsrA protein, binds CsrA and prevents it from repressing translation of its target genes, one of which is flagellin. Binds to flagellin and participates in the assembly of the flagellum.</text>
</comment>
<comment type="subcellular location">
    <subcellularLocation>
        <location evidence="4">Cytoplasm</location>
    </subcellularLocation>
</comment>
<dbReference type="PANTHER" id="PTHR39190:SF1">
    <property type="entry name" value="FLAGELLAR ASSEMBLY FACTOR FLIW"/>
    <property type="match status" value="1"/>
</dbReference>
<dbReference type="RefSeq" id="WP_230370854.1">
    <property type="nucleotide sequence ID" value="NZ_WLYX01000001.1"/>
</dbReference>
<reference evidence="5 6" key="1">
    <citation type="submission" date="2019-11" db="EMBL/GenBank/DDBJ databases">
        <title>Draft genome sequence of Paludibacterium sp. dN18-1.</title>
        <authorList>
            <person name="Im W.-T."/>
        </authorList>
    </citation>
    <scope>NUCLEOTIDE SEQUENCE [LARGE SCALE GENOMIC DNA]</scope>
    <source>
        <strain evidence="6">dN 18-1</strain>
    </source>
</reference>
<gene>
    <name evidence="4" type="primary">fliW</name>
    <name evidence="5" type="ORF">GKE73_14085</name>
</gene>
<comment type="similarity">
    <text evidence="4">Belongs to the FliW family.</text>
</comment>
<keyword evidence="5" id="KW-0966">Cell projection</keyword>
<proteinExistence type="inferred from homology"/>
<organism evidence="5 6">
    <name type="scientific">Paludibacterium denitrificans</name>
    <dbReference type="NCBI Taxonomy" id="2675226"/>
    <lineage>
        <taxon>Bacteria</taxon>
        <taxon>Pseudomonadati</taxon>
        <taxon>Pseudomonadota</taxon>
        <taxon>Betaproteobacteria</taxon>
        <taxon>Neisseriales</taxon>
        <taxon>Chromobacteriaceae</taxon>
        <taxon>Paludibacterium</taxon>
    </lineage>
</organism>
<dbReference type="EMBL" id="WLYX01000001">
    <property type="protein sequence ID" value="MTD33768.1"/>
    <property type="molecule type" value="Genomic_DNA"/>
</dbReference>
<dbReference type="Proteomes" id="UP000446658">
    <property type="component" value="Unassembled WGS sequence"/>
</dbReference>
<keyword evidence="5" id="KW-0282">Flagellum</keyword>
<dbReference type="GO" id="GO:0044780">
    <property type="term" value="P:bacterial-type flagellum assembly"/>
    <property type="evidence" value="ECO:0007669"/>
    <property type="project" value="UniProtKB-UniRule"/>
</dbReference>
<sequence length="146" mass="16427">MRFDSSLLGNVDIDESTIITFPQGIPALENCTRFKLFHNESQTEPDLYWLQSPDDADVTFSLTNPLKLGVRYEIDLNDDETALLELQTPEPAVILVMLYKEPSEDGQVLLGSLRANIRNPLVINTVTRKGLQKTGLNCDILLHNQN</sequence>
<evidence type="ECO:0000256" key="2">
    <source>
        <dbReference type="ARBA" id="ARBA00022795"/>
    </source>
</evidence>
<dbReference type="NCBIfam" id="NF009792">
    <property type="entry name" value="PRK13284.1"/>
    <property type="match status" value="1"/>
</dbReference>
<comment type="subunit">
    <text evidence="4">Interacts with translational regulator CsrA and flagellin(s).</text>
</comment>
<dbReference type="InterPro" id="IPR003775">
    <property type="entry name" value="Flagellar_assembly_factor_FliW"/>
</dbReference>
<keyword evidence="6" id="KW-1185">Reference proteome</keyword>
<dbReference type="GO" id="GO:0005737">
    <property type="term" value="C:cytoplasm"/>
    <property type="evidence" value="ECO:0007669"/>
    <property type="project" value="UniProtKB-SubCell"/>
</dbReference>
<evidence type="ECO:0000256" key="4">
    <source>
        <dbReference type="HAMAP-Rule" id="MF_01185"/>
    </source>
</evidence>
<keyword evidence="1 4" id="KW-0963">Cytoplasm</keyword>
<dbReference type="InterPro" id="IPR024046">
    <property type="entry name" value="Flagellar_assmbl_FliW_dom_sf"/>
</dbReference>
<evidence type="ECO:0000256" key="1">
    <source>
        <dbReference type="ARBA" id="ARBA00022490"/>
    </source>
</evidence>
<evidence type="ECO:0000256" key="3">
    <source>
        <dbReference type="ARBA" id="ARBA00022845"/>
    </source>
</evidence>